<organism evidence="6">
    <name type="scientific">bioreactor metagenome</name>
    <dbReference type="NCBI Taxonomy" id="1076179"/>
    <lineage>
        <taxon>unclassified sequences</taxon>
        <taxon>metagenomes</taxon>
        <taxon>ecological metagenomes</taxon>
    </lineage>
</organism>
<comment type="caution">
    <text evidence="6">The sequence shown here is derived from an EMBL/GenBank/DDBJ whole genome shotgun (WGS) entry which is preliminary data.</text>
</comment>
<dbReference type="GO" id="GO:0006310">
    <property type="term" value="P:DNA recombination"/>
    <property type="evidence" value="ECO:0007669"/>
    <property type="project" value="UniProtKB-KW"/>
</dbReference>
<dbReference type="PANTHER" id="PTHR30349">
    <property type="entry name" value="PHAGE INTEGRASE-RELATED"/>
    <property type="match status" value="1"/>
</dbReference>
<dbReference type="InterPro" id="IPR044068">
    <property type="entry name" value="CB"/>
</dbReference>
<name>A0A644Y5Y7_9ZZZZ</name>
<dbReference type="Gene3D" id="1.10.443.10">
    <property type="entry name" value="Intergrase catalytic core"/>
    <property type="match status" value="1"/>
</dbReference>
<sequence>MNKMAPTNFPVYLDAFLNKYLPEERNCSENTFKSYCDTFSLLLQFIRDNEHINAERLTLEDFNHTLIERFLGYIEKERECSISTRNVRLAAIHSFFRYIQYEHPGFLLEWQKILGIPFKKVPHRIMNYLTSEGMRVLLSMPDQQLAIGRRDLALLSVMCSTGCRVQELCDLTPGSLRFAKPYLIKVIGKGNKARQVPLRDDLVILLKGYMDEHGLLAMSANRYPLFPNKHGNKLTRQAVTKILDKHIAVARIKRPELIPDVFSPHCLRHSVAMALLQTGVPLIYIRDLLGHVSIRTTEGYLRNESKQSREALEKAFQNIVPSLEEEKNPWERDRGVIAWLNGFKGSKSI</sequence>
<dbReference type="Pfam" id="PF02899">
    <property type="entry name" value="Phage_int_SAM_1"/>
    <property type="match status" value="1"/>
</dbReference>
<dbReference type="InterPro" id="IPR011010">
    <property type="entry name" value="DNA_brk_join_enz"/>
</dbReference>
<dbReference type="InterPro" id="IPR013762">
    <property type="entry name" value="Integrase-like_cat_sf"/>
</dbReference>
<dbReference type="PANTHER" id="PTHR30349:SF81">
    <property type="entry name" value="TYROSINE RECOMBINASE XERC"/>
    <property type="match status" value="1"/>
</dbReference>
<feature type="domain" description="Tyr recombinase" evidence="4">
    <location>
        <begin position="124"/>
        <end position="313"/>
    </location>
</feature>
<evidence type="ECO:0000259" key="4">
    <source>
        <dbReference type="PROSITE" id="PS51898"/>
    </source>
</evidence>
<accession>A0A644Y5Y7</accession>
<dbReference type="InterPro" id="IPR002104">
    <property type="entry name" value="Integrase_catalytic"/>
</dbReference>
<protein>
    <submittedName>
        <fullName evidence="6">Tyrosine recombinase XerD</fullName>
    </submittedName>
</protein>
<dbReference type="PROSITE" id="PS51898">
    <property type="entry name" value="TYR_RECOMBINASE"/>
    <property type="match status" value="1"/>
</dbReference>
<keyword evidence="1" id="KW-0229">DNA integration</keyword>
<proteinExistence type="predicted"/>
<feature type="domain" description="Core-binding (CB)" evidence="5">
    <location>
        <begin position="7"/>
        <end position="100"/>
    </location>
</feature>
<dbReference type="InterPro" id="IPR050090">
    <property type="entry name" value="Tyrosine_recombinase_XerCD"/>
</dbReference>
<dbReference type="GO" id="GO:0003677">
    <property type="term" value="F:DNA binding"/>
    <property type="evidence" value="ECO:0007669"/>
    <property type="project" value="UniProtKB-KW"/>
</dbReference>
<dbReference type="SUPFAM" id="SSF56349">
    <property type="entry name" value="DNA breaking-rejoining enzymes"/>
    <property type="match status" value="1"/>
</dbReference>
<dbReference type="AlphaFoldDB" id="A0A644Y5Y7"/>
<dbReference type="Pfam" id="PF00589">
    <property type="entry name" value="Phage_integrase"/>
    <property type="match status" value="1"/>
</dbReference>
<dbReference type="PROSITE" id="PS51900">
    <property type="entry name" value="CB"/>
    <property type="match status" value="1"/>
</dbReference>
<evidence type="ECO:0000259" key="5">
    <source>
        <dbReference type="PROSITE" id="PS51900"/>
    </source>
</evidence>
<dbReference type="GO" id="GO:0015074">
    <property type="term" value="P:DNA integration"/>
    <property type="evidence" value="ECO:0007669"/>
    <property type="project" value="UniProtKB-KW"/>
</dbReference>
<evidence type="ECO:0000256" key="3">
    <source>
        <dbReference type="ARBA" id="ARBA00023172"/>
    </source>
</evidence>
<dbReference type="InterPro" id="IPR004107">
    <property type="entry name" value="Integrase_SAM-like_N"/>
</dbReference>
<reference evidence="6" key="1">
    <citation type="submission" date="2019-08" db="EMBL/GenBank/DDBJ databases">
        <authorList>
            <person name="Kucharzyk K."/>
            <person name="Murdoch R.W."/>
            <person name="Higgins S."/>
            <person name="Loffler F."/>
        </authorList>
    </citation>
    <scope>NUCLEOTIDE SEQUENCE</scope>
</reference>
<keyword evidence="3" id="KW-0233">DNA recombination</keyword>
<dbReference type="EMBL" id="VSSQ01004011">
    <property type="protein sequence ID" value="MPM23358.1"/>
    <property type="molecule type" value="Genomic_DNA"/>
</dbReference>
<keyword evidence="2" id="KW-0238">DNA-binding</keyword>
<dbReference type="InterPro" id="IPR010998">
    <property type="entry name" value="Integrase_recombinase_N"/>
</dbReference>
<dbReference type="Gene3D" id="1.10.150.130">
    <property type="match status" value="1"/>
</dbReference>
<gene>
    <name evidence="6" type="primary">xerD_47</name>
    <name evidence="6" type="ORF">SDC9_69829</name>
</gene>
<evidence type="ECO:0000256" key="1">
    <source>
        <dbReference type="ARBA" id="ARBA00022908"/>
    </source>
</evidence>
<evidence type="ECO:0000256" key="2">
    <source>
        <dbReference type="ARBA" id="ARBA00023125"/>
    </source>
</evidence>
<evidence type="ECO:0000313" key="6">
    <source>
        <dbReference type="EMBL" id="MPM23358.1"/>
    </source>
</evidence>